<keyword evidence="4" id="KW-1185">Reference proteome</keyword>
<keyword evidence="1" id="KW-0175">Coiled coil</keyword>
<name>A0A9X1L3W4_9FLAO</name>
<dbReference type="EMBL" id="JAJAPX010000002">
    <property type="protein sequence ID" value="MCB4807577.1"/>
    <property type="molecule type" value="Genomic_DNA"/>
</dbReference>
<dbReference type="Proteomes" id="UP001139286">
    <property type="component" value="Unassembled WGS sequence"/>
</dbReference>
<organism evidence="3 4">
    <name type="scientific">Neotamlana sargassicola</name>
    <dbReference type="NCBI Taxonomy" id="2883125"/>
    <lineage>
        <taxon>Bacteria</taxon>
        <taxon>Pseudomonadati</taxon>
        <taxon>Bacteroidota</taxon>
        <taxon>Flavobacteriia</taxon>
        <taxon>Flavobacteriales</taxon>
        <taxon>Flavobacteriaceae</taxon>
        <taxon>Neotamlana</taxon>
    </lineage>
</organism>
<keyword evidence="2" id="KW-0812">Transmembrane</keyword>
<gene>
    <name evidence="3" type="ORF">LG651_04890</name>
</gene>
<evidence type="ECO:0000313" key="4">
    <source>
        <dbReference type="Proteomes" id="UP001139286"/>
    </source>
</evidence>
<evidence type="ECO:0000256" key="1">
    <source>
        <dbReference type="SAM" id="Coils"/>
    </source>
</evidence>
<feature type="coiled-coil region" evidence="1">
    <location>
        <begin position="46"/>
        <end position="80"/>
    </location>
</feature>
<accession>A0A9X1L3W4</accession>
<feature type="transmembrane region" description="Helical" evidence="2">
    <location>
        <begin position="12"/>
        <end position="29"/>
    </location>
</feature>
<comment type="caution">
    <text evidence="3">The sequence shown here is derived from an EMBL/GenBank/DDBJ whole genome shotgun (WGS) entry which is preliminary data.</text>
</comment>
<reference evidence="3" key="1">
    <citation type="submission" date="2021-10" db="EMBL/GenBank/DDBJ databases">
        <title>Tamlana sargassums sp. nov., and Tamlana laminarinivorans sp. nov., two new bacteria isolated from the brown alga.</title>
        <authorList>
            <person name="Li J."/>
        </authorList>
    </citation>
    <scope>NUCLEOTIDE SEQUENCE</scope>
    <source>
        <strain evidence="3">62-3</strain>
    </source>
</reference>
<proteinExistence type="predicted"/>
<dbReference type="AlphaFoldDB" id="A0A9X1L3W4"/>
<dbReference type="RefSeq" id="WP_226695035.1">
    <property type="nucleotide sequence ID" value="NZ_JAJAPX010000002.1"/>
</dbReference>
<keyword evidence="2" id="KW-1133">Transmembrane helix</keyword>
<sequence length="227" mass="26830">MMKEQLDIFFQNPFSYIFGIILLGFYFFLKRKLENLADKEDVDGITRKVESVKKEFNEDLETLKAELEVLKSNRISLIQEKKKAIYDFWTAVNSYFCKLDYYLSAQIKSNVEKKEYLLKLDNKFDLLSEKASMFNLVLYEEIDDETDGIILELFDVFHDMEQLIRKTIVLLVGCHNEEGKIKNNDVLIEIYKNATNSKNVLNQKYSILLDKLKYSIRLILDKTNQIK</sequence>
<keyword evidence="2" id="KW-0472">Membrane</keyword>
<evidence type="ECO:0000256" key="2">
    <source>
        <dbReference type="SAM" id="Phobius"/>
    </source>
</evidence>
<protein>
    <submittedName>
        <fullName evidence="3">Uncharacterized protein</fullName>
    </submittedName>
</protein>
<evidence type="ECO:0000313" key="3">
    <source>
        <dbReference type="EMBL" id="MCB4807577.1"/>
    </source>
</evidence>